<dbReference type="STRING" id="1182542.W9YRX3"/>
<dbReference type="Proteomes" id="UP000019478">
    <property type="component" value="Unassembled WGS sequence"/>
</dbReference>
<protein>
    <recommendedName>
        <fullName evidence="5">Zn(2)-C6 fungal-type domain-containing protein</fullName>
    </recommendedName>
</protein>
<dbReference type="SMART" id="SM00066">
    <property type="entry name" value="GAL4"/>
    <property type="match status" value="1"/>
</dbReference>
<feature type="domain" description="Zn(2)-C6 fungal-type" evidence="5">
    <location>
        <begin position="5"/>
        <end position="65"/>
    </location>
</feature>
<keyword evidence="7" id="KW-1185">Reference proteome</keyword>
<accession>W9YRX3</accession>
<organism evidence="6 7">
    <name type="scientific">Capronia epimyces CBS 606.96</name>
    <dbReference type="NCBI Taxonomy" id="1182542"/>
    <lineage>
        <taxon>Eukaryota</taxon>
        <taxon>Fungi</taxon>
        <taxon>Dikarya</taxon>
        <taxon>Ascomycota</taxon>
        <taxon>Pezizomycotina</taxon>
        <taxon>Eurotiomycetes</taxon>
        <taxon>Chaetothyriomycetidae</taxon>
        <taxon>Chaetothyriales</taxon>
        <taxon>Herpotrichiellaceae</taxon>
        <taxon>Capronia</taxon>
    </lineage>
</organism>
<evidence type="ECO:0000259" key="5">
    <source>
        <dbReference type="SMART" id="SM00066"/>
    </source>
</evidence>
<dbReference type="HOGENOM" id="CLU_013866_5_2_1"/>
<dbReference type="Gene3D" id="4.10.240.10">
    <property type="entry name" value="Zn(2)-C6 fungal-type DNA-binding domain"/>
    <property type="match status" value="1"/>
</dbReference>
<evidence type="ECO:0000256" key="2">
    <source>
        <dbReference type="ARBA" id="ARBA00023125"/>
    </source>
</evidence>
<dbReference type="CDD" id="cd00067">
    <property type="entry name" value="GAL4"/>
    <property type="match status" value="1"/>
</dbReference>
<keyword evidence="1" id="KW-0805">Transcription regulation</keyword>
<dbReference type="GO" id="GO:0000981">
    <property type="term" value="F:DNA-binding transcription factor activity, RNA polymerase II-specific"/>
    <property type="evidence" value="ECO:0007669"/>
    <property type="project" value="InterPro"/>
</dbReference>
<sequence>MVFIGKPSRACAHCRRRKLRVTTLPPSGKAPLTIAKCDLRRAACGQCVRAGLTCSGYRDPDQLRIRDESESTRQRALSRRSKLDVQTIQISIEEAARAAFFSHYVNGLAKTYDVLGSIDKQSPLDKHLAASVEAASLAFFYFQHYSVRAARPAREKYLLALSLVNRALGSPDLAARDSTLLAVLLLDLFEKIMNNNPRSSPSWMSHVNGALALVKVRGTNQFHTYVGLRLSVRLFSNILISCIAADAPVPPAMYKLRQDIEPFLGTIDPKWQVSQLVMEYTTLRGAIHDGHFVTSEVIVQAKLLDDKFRMLAETLPRSRISRRIPVQWQSDEVVDQYYDVYPDLLTVQACNVIRMIRILLHDTCRSAYMDMASRHDGPLLNQHIRCATQMIDALALEILPAEPRCAGIDHGCESTDDFSPSQKMHCYTLLFPFYVAGMYASPGSGIPDQIMLHLKSMASTSGVKNASVVADMLAASERLPPWSIYAILGSYAFAA</sequence>
<reference evidence="6 7" key="1">
    <citation type="submission" date="2013-03" db="EMBL/GenBank/DDBJ databases">
        <title>The Genome Sequence of Capronia epimyces CBS 606.96.</title>
        <authorList>
            <consortium name="The Broad Institute Genomics Platform"/>
            <person name="Cuomo C."/>
            <person name="de Hoog S."/>
            <person name="Gorbushina A."/>
            <person name="Walker B."/>
            <person name="Young S.K."/>
            <person name="Zeng Q."/>
            <person name="Gargeya S."/>
            <person name="Fitzgerald M."/>
            <person name="Haas B."/>
            <person name="Abouelleil A."/>
            <person name="Allen A.W."/>
            <person name="Alvarado L."/>
            <person name="Arachchi H.M."/>
            <person name="Berlin A.M."/>
            <person name="Chapman S.B."/>
            <person name="Gainer-Dewar J."/>
            <person name="Goldberg J."/>
            <person name="Griggs A."/>
            <person name="Gujja S."/>
            <person name="Hansen M."/>
            <person name="Howarth C."/>
            <person name="Imamovic A."/>
            <person name="Ireland A."/>
            <person name="Larimer J."/>
            <person name="McCowan C."/>
            <person name="Murphy C."/>
            <person name="Pearson M."/>
            <person name="Poon T.W."/>
            <person name="Priest M."/>
            <person name="Roberts A."/>
            <person name="Saif S."/>
            <person name="Shea T."/>
            <person name="Sisk P."/>
            <person name="Sykes S."/>
            <person name="Wortman J."/>
            <person name="Nusbaum C."/>
            <person name="Birren B."/>
        </authorList>
    </citation>
    <scope>NUCLEOTIDE SEQUENCE [LARGE SCALE GENOMIC DNA]</scope>
    <source>
        <strain evidence="6 7">CBS 606.96</strain>
    </source>
</reference>
<dbReference type="AlphaFoldDB" id="W9YRX3"/>
<dbReference type="InterPro" id="IPR021858">
    <property type="entry name" value="Fun_TF"/>
</dbReference>
<proteinExistence type="predicted"/>
<comment type="caution">
    <text evidence="6">The sequence shown here is derived from an EMBL/GenBank/DDBJ whole genome shotgun (WGS) entry which is preliminary data.</text>
</comment>
<dbReference type="OrthoDB" id="5429770at2759"/>
<dbReference type="RefSeq" id="XP_007734014.1">
    <property type="nucleotide sequence ID" value="XM_007735824.1"/>
</dbReference>
<dbReference type="PANTHER" id="PTHR38791:SF1">
    <property type="entry name" value="TRANSCRIPTION FACTOR, PUTATIVE-RELATED"/>
    <property type="match status" value="1"/>
</dbReference>
<evidence type="ECO:0000256" key="4">
    <source>
        <dbReference type="ARBA" id="ARBA00023242"/>
    </source>
</evidence>
<name>W9YRX3_9EURO</name>
<dbReference type="GeneID" id="19169814"/>
<evidence type="ECO:0000256" key="1">
    <source>
        <dbReference type="ARBA" id="ARBA00023015"/>
    </source>
</evidence>
<keyword evidence="3" id="KW-0804">Transcription</keyword>
<dbReference type="InterPro" id="IPR053175">
    <property type="entry name" value="DHMBA_Reg_Transcription_Factor"/>
</dbReference>
<keyword evidence="4" id="KW-0539">Nucleus</keyword>
<dbReference type="InterPro" id="IPR036864">
    <property type="entry name" value="Zn2-C6_fun-type_DNA-bd_sf"/>
</dbReference>
<dbReference type="eggNOG" id="ENOG502SKED">
    <property type="taxonomic scope" value="Eukaryota"/>
</dbReference>
<dbReference type="PANTHER" id="PTHR38791">
    <property type="entry name" value="ZN(II)2CYS6 TRANSCRIPTION FACTOR (EUROFUNG)-RELATED-RELATED"/>
    <property type="match status" value="1"/>
</dbReference>
<evidence type="ECO:0000313" key="7">
    <source>
        <dbReference type="Proteomes" id="UP000019478"/>
    </source>
</evidence>
<dbReference type="EMBL" id="AMGY01000004">
    <property type="protein sequence ID" value="EXJ85029.1"/>
    <property type="molecule type" value="Genomic_DNA"/>
</dbReference>
<keyword evidence="2" id="KW-0238">DNA-binding</keyword>
<dbReference type="InterPro" id="IPR001138">
    <property type="entry name" value="Zn2Cys6_DnaBD"/>
</dbReference>
<evidence type="ECO:0000313" key="6">
    <source>
        <dbReference type="EMBL" id="EXJ85029.1"/>
    </source>
</evidence>
<dbReference type="GO" id="GO:0008270">
    <property type="term" value="F:zinc ion binding"/>
    <property type="evidence" value="ECO:0007669"/>
    <property type="project" value="InterPro"/>
</dbReference>
<evidence type="ECO:0000256" key="3">
    <source>
        <dbReference type="ARBA" id="ARBA00023163"/>
    </source>
</evidence>
<dbReference type="Pfam" id="PF11951">
    <property type="entry name" value="Fungal_trans_2"/>
    <property type="match status" value="1"/>
</dbReference>
<dbReference type="GO" id="GO:0003677">
    <property type="term" value="F:DNA binding"/>
    <property type="evidence" value="ECO:0007669"/>
    <property type="project" value="UniProtKB-KW"/>
</dbReference>
<gene>
    <name evidence="6" type="ORF">A1O3_05704</name>
</gene>